<reference evidence="2 3" key="1">
    <citation type="submission" date="2017-04" db="EMBL/GenBank/DDBJ databases">
        <authorList>
            <person name="Afonso C.L."/>
            <person name="Miller P.J."/>
            <person name="Scott M.A."/>
            <person name="Spackman E."/>
            <person name="Goraichik I."/>
            <person name="Dimitrov K.M."/>
            <person name="Suarez D.L."/>
            <person name="Swayne D.E."/>
        </authorList>
    </citation>
    <scope>NUCLEOTIDE SEQUENCE [LARGE SCALE GENOMIC DNA]</scope>
    <source>
        <strain evidence="2 3">DSM 21164</strain>
    </source>
</reference>
<dbReference type="EMBL" id="FWXO01000007">
    <property type="protein sequence ID" value="SMC87069.1"/>
    <property type="molecule type" value="Genomic_DNA"/>
</dbReference>
<organism evidence="2 3">
    <name type="scientific">Cellulophaga tyrosinoxydans</name>
    <dbReference type="NCBI Taxonomy" id="504486"/>
    <lineage>
        <taxon>Bacteria</taxon>
        <taxon>Pseudomonadati</taxon>
        <taxon>Bacteroidota</taxon>
        <taxon>Flavobacteriia</taxon>
        <taxon>Flavobacteriales</taxon>
        <taxon>Flavobacteriaceae</taxon>
        <taxon>Cellulophaga</taxon>
    </lineage>
</organism>
<proteinExistence type="predicted"/>
<evidence type="ECO:0000313" key="3">
    <source>
        <dbReference type="Proteomes" id="UP000192360"/>
    </source>
</evidence>
<keyword evidence="1" id="KW-0812">Transmembrane</keyword>
<evidence type="ECO:0000256" key="1">
    <source>
        <dbReference type="SAM" id="Phobius"/>
    </source>
</evidence>
<keyword evidence="3" id="KW-1185">Reference proteome</keyword>
<accession>A0A1W2CPE3</accession>
<keyword evidence="1" id="KW-0472">Membrane</keyword>
<dbReference type="Proteomes" id="UP000192360">
    <property type="component" value="Unassembled WGS sequence"/>
</dbReference>
<feature type="transmembrane region" description="Helical" evidence="1">
    <location>
        <begin position="73"/>
        <end position="90"/>
    </location>
</feature>
<dbReference type="OrthoDB" id="981524at2"/>
<gene>
    <name evidence="2" type="ORF">SAMN05660703_3097</name>
</gene>
<name>A0A1W2CPE3_9FLAO</name>
<dbReference type="STRING" id="504486.SAMN05660703_3097"/>
<dbReference type="RefSeq" id="WP_084063060.1">
    <property type="nucleotide sequence ID" value="NZ_FWXO01000007.1"/>
</dbReference>
<protein>
    <submittedName>
        <fullName evidence="2">Uncharacterized protein</fullName>
    </submittedName>
</protein>
<evidence type="ECO:0000313" key="2">
    <source>
        <dbReference type="EMBL" id="SMC87069.1"/>
    </source>
</evidence>
<sequence length="168" mass="19100">MKIDKNSFNTPEGYFDSFTDKLMNKLSAEETIAPKNEGFKVPEGYFDSLNKKIALKLATEEPKVIQLNPFKKYYYIAASIAAVLLLYFGLNFNSKPAITFDDIASSDIENYFDENDVDLSSFEIAEVIPVDELEINDIINNHLNDENVVDYLNNSIDDFEELNLDGND</sequence>
<keyword evidence="1" id="KW-1133">Transmembrane helix</keyword>
<dbReference type="AlphaFoldDB" id="A0A1W2CPE3"/>